<dbReference type="Proteomes" id="UP000266723">
    <property type="component" value="Unassembled WGS sequence"/>
</dbReference>
<protein>
    <submittedName>
        <fullName evidence="1">Uncharacterized protein</fullName>
    </submittedName>
</protein>
<accession>A0ABQ7C8S9</accession>
<keyword evidence="2" id="KW-1185">Reference proteome</keyword>
<gene>
    <name evidence="1" type="ORF">DY000_02003913</name>
</gene>
<comment type="caution">
    <text evidence="1">The sequence shown here is derived from an EMBL/GenBank/DDBJ whole genome shotgun (WGS) entry which is preliminary data.</text>
</comment>
<organism evidence="1 2">
    <name type="scientific">Brassica cretica</name>
    <name type="common">Mustard</name>
    <dbReference type="NCBI Taxonomy" id="69181"/>
    <lineage>
        <taxon>Eukaryota</taxon>
        <taxon>Viridiplantae</taxon>
        <taxon>Streptophyta</taxon>
        <taxon>Embryophyta</taxon>
        <taxon>Tracheophyta</taxon>
        <taxon>Spermatophyta</taxon>
        <taxon>Magnoliopsida</taxon>
        <taxon>eudicotyledons</taxon>
        <taxon>Gunneridae</taxon>
        <taxon>Pentapetalae</taxon>
        <taxon>rosids</taxon>
        <taxon>malvids</taxon>
        <taxon>Brassicales</taxon>
        <taxon>Brassicaceae</taxon>
        <taxon>Brassiceae</taxon>
        <taxon>Brassica</taxon>
    </lineage>
</organism>
<evidence type="ECO:0000313" key="2">
    <source>
        <dbReference type="Proteomes" id="UP000266723"/>
    </source>
</evidence>
<reference evidence="1 2" key="1">
    <citation type="journal article" date="2020" name="BMC Genomics">
        <title>Intraspecific diversification of the crop wild relative Brassica cretica Lam. using demographic model selection.</title>
        <authorList>
            <person name="Kioukis A."/>
            <person name="Michalopoulou V.A."/>
            <person name="Briers L."/>
            <person name="Pirintsos S."/>
            <person name="Studholme D.J."/>
            <person name="Pavlidis P."/>
            <person name="Sarris P.F."/>
        </authorList>
    </citation>
    <scope>NUCLEOTIDE SEQUENCE [LARGE SCALE GENOMIC DNA]</scope>
    <source>
        <strain evidence="2">cv. PFS-1207/04</strain>
    </source>
</reference>
<evidence type="ECO:0000313" key="1">
    <source>
        <dbReference type="EMBL" id="KAF3548041.1"/>
    </source>
</evidence>
<name>A0ABQ7C8S9_BRACR</name>
<sequence>MNSSVIITGKQMNAVVKVFHDLLSVSAHDFHSPSSRVLLCSLTVVLRNLLNRRNSLPYGHGSTPSVSLANLTVIAVISDLLRDHCSKLEIAIDKP</sequence>
<proteinExistence type="predicted"/>
<dbReference type="EMBL" id="QGKV02000832">
    <property type="protein sequence ID" value="KAF3548041.1"/>
    <property type="molecule type" value="Genomic_DNA"/>
</dbReference>